<comment type="caution">
    <text evidence="1">The sequence shown here is derived from an EMBL/GenBank/DDBJ whole genome shotgun (WGS) entry which is preliminary data.</text>
</comment>
<reference evidence="1 2" key="2">
    <citation type="submission" date="2018-03" db="EMBL/GenBank/DDBJ databases">
        <title>The ancient ancestry and fast evolution of plastids.</title>
        <authorList>
            <person name="Moore K.R."/>
            <person name="Magnabosco C."/>
            <person name="Momper L."/>
            <person name="Gold D.A."/>
            <person name="Bosak T."/>
            <person name="Fournier G.P."/>
        </authorList>
    </citation>
    <scope>NUCLEOTIDE SEQUENCE [LARGE SCALE GENOMIC DNA]</scope>
    <source>
        <strain evidence="1 2">ULC007</strain>
    </source>
</reference>
<protein>
    <submittedName>
        <fullName evidence="1">DUF4926 domain-containing protein</fullName>
    </submittedName>
</protein>
<dbReference type="InterPro" id="IPR032568">
    <property type="entry name" value="DUF4926"/>
</dbReference>
<sequence>MTQPKLLDTVALLIKLPSDRLSLVEENSLALEELPIGLVGTIVHIYDRDDALCRYLVEFSDSQGREYAMATLQAQDFLVLQYELVTV</sequence>
<accession>A0A2T1D804</accession>
<gene>
    <name evidence="1" type="ORF">C7B65_21095</name>
</gene>
<evidence type="ECO:0000313" key="2">
    <source>
        <dbReference type="Proteomes" id="UP000238634"/>
    </source>
</evidence>
<dbReference type="Proteomes" id="UP000238634">
    <property type="component" value="Unassembled WGS sequence"/>
</dbReference>
<keyword evidence="2" id="KW-1185">Reference proteome</keyword>
<proteinExistence type="predicted"/>
<dbReference type="STRING" id="1920490.GCA_001895925_02411"/>
<dbReference type="AlphaFoldDB" id="A0A2T1D804"/>
<dbReference type="OrthoDB" id="488825at2"/>
<dbReference type="RefSeq" id="WP_073074617.1">
    <property type="nucleotide sequence ID" value="NZ_MPPI01000041.1"/>
</dbReference>
<evidence type="ECO:0000313" key="1">
    <source>
        <dbReference type="EMBL" id="PSB16623.1"/>
    </source>
</evidence>
<dbReference type="Pfam" id="PF16277">
    <property type="entry name" value="DUF4926"/>
    <property type="match status" value="1"/>
</dbReference>
<organism evidence="1 2">
    <name type="scientific">Phormidesmis priestleyi ULC007</name>
    <dbReference type="NCBI Taxonomy" id="1920490"/>
    <lineage>
        <taxon>Bacteria</taxon>
        <taxon>Bacillati</taxon>
        <taxon>Cyanobacteriota</taxon>
        <taxon>Cyanophyceae</taxon>
        <taxon>Leptolyngbyales</taxon>
        <taxon>Leptolyngbyaceae</taxon>
        <taxon>Phormidesmis</taxon>
    </lineage>
</organism>
<dbReference type="EMBL" id="PVWG01000039">
    <property type="protein sequence ID" value="PSB16623.1"/>
    <property type="molecule type" value="Genomic_DNA"/>
</dbReference>
<name>A0A2T1D804_9CYAN</name>
<reference evidence="1 2" key="1">
    <citation type="submission" date="2018-02" db="EMBL/GenBank/DDBJ databases">
        <authorList>
            <person name="Cohen D.B."/>
            <person name="Kent A.D."/>
        </authorList>
    </citation>
    <scope>NUCLEOTIDE SEQUENCE [LARGE SCALE GENOMIC DNA]</scope>
    <source>
        <strain evidence="1 2">ULC007</strain>
    </source>
</reference>